<dbReference type="RefSeq" id="WP_083408265.1">
    <property type="nucleotide sequence ID" value="NZ_LT629971.1"/>
</dbReference>
<feature type="DNA-binding region" description="H-T-H motif" evidence="2">
    <location>
        <begin position="37"/>
        <end position="56"/>
    </location>
</feature>
<dbReference type="PROSITE" id="PS50977">
    <property type="entry name" value="HTH_TETR_2"/>
    <property type="match status" value="1"/>
</dbReference>
<evidence type="ECO:0000259" key="3">
    <source>
        <dbReference type="PROSITE" id="PS50977"/>
    </source>
</evidence>
<dbReference type="AlphaFoldDB" id="A0A1H6KFR4"/>
<dbReference type="EMBL" id="LT629971">
    <property type="protein sequence ID" value="SEH74336.1"/>
    <property type="molecule type" value="Genomic_DNA"/>
</dbReference>
<protein>
    <submittedName>
        <fullName evidence="4">Regulatory protein, tetR family</fullName>
    </submittedName>
</protein>
<dbReference type="STRING" id="370526.SAMN04489835_3548"/>
<dbReference type="Pfam" id="PF00440">
    <property type="entry name" value="TetR_N"/>
    <property type="match status" value="1"/>
</dbReference>
<evidence type="ECO:0000256" key="1">
    <source>
        <dbReference type="ARBA" id="ARBA00023125"/>
    </source>
</evidence>
<dbReference type="Gene3D" id="1.10.357.10">
    <property type="entry name" value="Tetracycline Repressor, domain 2"/>
    <property type="match status" value="1"/>
</dbReference>
<evidence type="ECO:0000313" key="5">
    <source>
        <dbReference type="Proteomes" id="UP000182915"/>
    </source>
</evidence>
<keyword evidence="5" id="KW-1185">Reference proteome</keyword>
<organism evidence="4 5">
    <name type="scientific">Mycolicibacterium rutilum</name>
    <name type="common">Mycobacterium rutilum</name>
    <dbReference type="NCBI Taxonomy" id="370526"/>
    <lineage>
        <taxon>Bacteria</taxon>
        <taxon>Bacillati</taxon>
        <taxon>Actinomycetota</taxon>
        <taxon>Actinomycetes</taxon>
        <taxon>Mycobacteriales</taxon>
        <taxon>Mycobacteriaceae</taxon>
        <taxon>Mycolicibacterium</taxon>
    </lineage>
</organism>
<reference evidence="5" key="1">
    <citation type="submission" date="2016-10" db="EMBL/GenBank/DDBJ databases">
        <authorList>
            <person name="Varghese N."/>
            <person name="Submissions S."/>
        </authorList>
    </citation>
    <scope>NUCLEOTIDE SEQUENCE [LARGE SCALE GENOMIC DNA]</scope>
    <source>
        <strain evidence="5">DSM 45405</strain>
    </source>
</reference>
<dbReference type="InterPro" id="IPR001647">
    <property type="entry name" value="HTH_TetR"/>
</dbReference>
<name>A0A1H6KFR4_MYCRU</name>
<keyword evidence="1 2" id="KW-0238">DNA-binding</keyword>
<dbReference type="Proteomes" id="UP000182915">
    <property type="component" value="Chromosome I"/>
</dbReference>
<dbReference type="SUPFAM" id="SSF46689">
    <property type="entry name" value="Homeodomain-like"/>
    <property type="match status" value="1"/>
</dbReference>
<dbReference type="OrthoDB" id="4707781at2"/>
<evidence type="ECO:0000256" key="2">
    <source>
        <dbReference type="PROSITE-ProRule" id="PRU00335"/>
    </source>
</evidence>
<evidence type="ECO:0000313" key="4">
    <source>
        <dbReference type="EMBL" id="SEH74336.1"/>
    </source>
</evidence>
<gene>
    <name evidence="4" type="ORF">SAMN04489835_3548</name>
</gene>
<accession>A0A1H6KFR4</accession>
<feature type="domain" description="HTH tetR-type" evidence="3">
    <location>
        <begin position="14"/>
        <end position="74"/>
    </location>
</feature>
<proteinExistence type="predicted"/>
<dbReference type="InterPro" id="IPR009057">
    <property type="entry name" value="Homeodomain-like_sf"/>
</dbReference>
<sequence>MTASIFDAAGEDDDFVRTRLISAAEQEFAENAGGTVQMEAIAKRAGVSRATAFRRLGSISEVVVQVAMRRARRHIDAVQEVMAAESAVFAKIEAALIYTARELPTDASIAALIAQHSTAANDPRVHQAAVGAMGDVIREGQRRSEIRDDVELDDLIDFLVEQTYLAAEAIDRSETAVRKRFRQFVVPAIEARGGSGGEAIAQARELEAAAAAALAAAQRLTEQLEKGTSSDR</sequence>
<dbReference type="GO" id="GO:0003677">
    <property type="term" value="F:DNA binding"/>
    <property type="evidence" value="ECO:0007669"/>
    <property type="project" value="UniProtKB-UniRule"/>
</dbReference>